<comment type="caution">
    <text evidence="2">The sequence shown here is derived from an EMBL/GenBank/DDBJ whole genome shotgun (WGS) entry which is preliminary data.</text>
</comment>
<reference evidence="2" key="2">
    <citation type="submission" date="2020-11" db="EMBL/GenBank/DDBJ databases">
        <authorList>
            <person name="McCartney M.A."/>
            <person name="Auch B."/>
            <person name="Kono T."/>
            <person name="Mallez S."/>
            <person name="Becker A."/>
            <person name="Gohl D.M."/>
            <person name="Silverstein K.A.T."/>
            <person name="Koren S."/>
            <person name="Bechman K.B."/>
            <person name="Herman A."/>
            <person name="Abrahante J.E."/>
            <person name="Garbe J."/>
        </authorList>
    </citation>
    <scope>NUCLEOTIDE SEQUENCE</scope>
    <source>
        <strain evidence="2">Duluth1</strain>
        <tissue evidence="2">Whole animal</tissue>
    </source>
</reference>
<dbReference type="EMBL" id="JAIWYP010000005">
    <property type="protein sequence ID" value="KAH3819211.1"/>
    <property type="molecule type" value="Genomic_DNA"/>
</dbReference>
<feature type="region of interest" description="Disordered" evidence="1">
    <location>
        <begin position="51"/>
        <end position="87"/>
    </location>
</feature>
<dbReference type="Proteomes" id="UP000828390">
    <property type="component" value="Unassembled WGS sequence"/>
</dbReference>
<reference evidence="2" key="1">
    <citation type="journal article" date="2019" name="bioRxiv">
        <title>The Genome of the Zebra Mussel, Dreissena polymorpha: A Resource for Invasive Species Research.</title>
        <authorList>
            <person name="McCartney M.A."/>
            <person name="Auch B."/>
            <person name="Kono T."/>
            <person name="Mallez S."/>
            <person name="Zhang Y."/>
            <person name="Obille A."/>
            <person name="Becker A."/>
            <person name="Abrahante J.E."/>
            <person name="Garbe J."/>
            <person name="Badalamenti J.P."/>
            <person name="Herman A."/>
            <person name="Mangelson H."/>
            <person name="Liachko I."/>
            <person name="Sullivan S."/>
            <person name="Sone E.D."/>
            <person name="Koren S."/>
            <person name="Silverstein K.A.T."/>
            <person name="Beckman K.B."/>
            <person name="Gohl D.M."/>
        </authorList>
    </citation>
    <scope>NUCLEOTIDE SEQUENCE</scope>
    <source>
        <strain evidence="2">Duluth1</strain>
        <tissue evidence="2">Whole animal</tissue>
    </source>
</reference>
<gene>
    <name evidence="2" type="ORF">DPMN_120945</name>
</gene>
<evidence type="ECO:0000313" key="2">
    <source>
        <dbReference type="EMBL" id="KAH3819211.1"/>
    </source>
</evidence>
<keyword evidence="3" id="KW-1185">Reference proteome</keyword>
<evidence type="ECO:0000256" key="1">
    <source>
        <dbReference type="SAM" id="MobiDB-lite"/>
    </source>
</evidence>
<proteinExistence type="predicted"/>
<evidence type="ECO:0000313" key="3">
    <source>
        <dbReference type="Proteomes" id="UP000828390"/>
    </source>
</evidence>
<accession>A0A9D4GKT3</accession>
<sequence length="87" mass="9834">MPRYDNAFACMRFSQKTYWLLFTAYTTAGKFTSCYKAVKANTHYDAGGAPVRDQESTWMNRGPSGIPMLHRDELWTTGDNRGSTGKV</sequence>
<protein>
    <submittedName>
        <fullName evidence="2">Uncharacterized protein</fullName>
    </submittedName>
</protein>
<organism evidence="2 3">
    <name type="scientific">Dreissena polymorpha</name>
    <name type="common">Zebra mussel</name>
    <name type="synonym">Mytilus polymorpha</name>
    <dbReference type="NCBI Taxonomy" id="45954"/>
    <lineage>
        <taxon>Eukaryota</taxon>
        <taxon>Metazoa</taxon>
        <taxon>Spiralia</taxon>
        <taxon>Lophotrochozoa</taxon>
        <taxon>Mollusca</taxon>
        <taxon>Bivalvia</taxon>
        <taxon>Autobranchia</taxon>
        <taxon>Heteroconchia</taxon>
        <taxon>Euheterodonta</taxon>
        <taxon>Imparidentia</taxon>
        <taxon>Neoheterodontei</taxon>
        <taxon>Myida</taxon>
        <taxon>Dreissenoidea</taxon>
        <taxon>Dreissenidae</taxon>
        <taxon>Dreissena</taxon>
    </lineage>
</organism>
<name>A0A9D4GKT3_DREPO</name>
<feature type="compositionally biased region" description="Polar residues" evidence="1">
    <location>
        <begin position="77"/>
        <end position="87"/>
    </location>
</feature>
<dbReference type="AlphaFoldDB" id="A0A9D4GKT3"/>